<dbReference type="AlphaFoldDB" id="A0A5D2EKB3"/>
<organism evidence="1 2">
    <name type="scientific">Gossypium darwinii</name>
    <name type="common">Darwin's cotton</name>
    <name type="synonym">Gossypium barbadense var. darwinii</name>
    <dbReference type="NCBI Taxonomy" id="34276"/>
    <lineage>
        <taxon>Eukaryota</taxon>
        <taxon>Viridiplantae</taxon>
        <taxon>Streptophyta</taxon>
        <taxon>Embryophyta</taxon>
        <taxon>Tracheophyta</taxon>
        <taxon>Spermatophyta</taxon>
        <taxon>Magnoliopsida</taxon>
        <taxon>eudicotyledons</taxon>
        <taxon>Gunneridae</taxon>
        <taxon>Pentapetalae</taxon>
        <taxon>rosids</taxon>
        <taxon>malvids</taxon>
        <taxon>Malvales</taxon>
        <taxon>Malvaceae</taxon>
        <taxon>Malvoideae</taxon>
        <taxon>Gossypium</taxon>
    </lineage>
</organism>
<dbReference type="EMBL" id="CM017698">
    <property type="protein sequence ID" value="TYG94106.1"/>
    <property type="molecule type" value="Genomic_DNA"/>
</dbReference>
<accession>A0A5D2EKB3</accession>
<name>A0A5D2EKB3_GOSDA</name>
<sequence>MDIGFFFLDLQTFPTAVGFSQIIFLFNPRGRTIELI</sequence>
<evidence type="ECO:0000313" key="1">
    <source>
        <dbReference type="EMBL" id="TYG94106.1"/>
    </source>
</evidence>
<gene>
    <name evidence="1" type="ORF">ES288_A11G162900v1</name>
</gene>
<evidence type="ECO:0000313" key="2">
    <source>
        <dbReference type="Proteomes" id="UP000323506"/>
    </source>
</evidence>
<reference evidence="1 2" key="1">
    <citation type="submission" date="2019-06" db="EMBL/GenBank/DDBJ databases">
        <title>WGS assembly of Gossypium darwinii.</title>
        <authorList>
            <person name="Chen Z.J."/>
            <person name="Sreedasyam A."/>
            <person name="Ando A."/>
            <person name="Song Q."/>
            <person name="De L."/>
            <person name="Hulse-Kemp A."/>
            <person name="Ding M."/>
            <person name="Ye W."/>
            <person name="Kirkbride R."/>
            <person name="Jenkins J."/>
            <person name="Plott C."/>
            <person name="Lovell J."/>
            <person name="Lin Y.-M."/>
            <person name="Vaughn R."/>
            <person name="Liu B."/>
            <person name="Li W."/>
            <person name="Simpson S."/>
            <person name="Scheffler B."/>
            <person name="Saski C."/>
            <person name="Grover C."/>
            <person name="Hu G."/>
            <person name="Conover J."/>
            <person name="Carlson J."/>
            <person name="Shu S."/>
            <person name="Boston L."/>
            <person name="Williams M."/>
            <person name="Peterson D."/>
            <person name="Mcgee K."/>
            <person name="Jones D."/>
            <person name="Wendel J."/>
            <person name="Stelly D."/>
            <person name="Grimwood J."/>
            <person name="Schmutz J."/>
        </authorList>
    </citation>
    <scope>NUCLEOTIDE SEQUENCE [LARGE SCALE GENOMIC DNA]</scope>
    <source>
        <strain evidence="1">1808015.09</strain>
    </source>
</reference>
<dbReference type="Proteomes" id="UP000323506">
    <property type="component" value="Chromosome A11"/>
</dbReference>
<keyword evidence="2" id="KW-1185">Reference proteome</keyword>
<proteinExistence type="predicted"/>
<protein>
    <submittedName>
        <fullName evidence="1">Uncharacterized protein</fullName>
    </submittedName>
</protein>